<feature type="compositionally biased region" description="Acidic residues" evidence="1">
    <location>
        <begin position="616"/>
        <end position="629"/>
    </location>
</feature>
<gene>
    <name evidence="2" type="ORF">GSI_07198</name>
</gene>
<accession>A0A2G8SA82</accession>
<feature type="region of interest" description="Disordered" evidence="1">
    <location>
        <begin position="367"/>
        <end position="412"/>
    </location>
</feature>
<dbReference type="AlphaFoldDB" id="A0A2G8SA82"/>
<evidence type="ECO:0000313" key="3">
    <source>
        <dbReference type="Proteomes" id="UP000230002"/>
    </source>
</evidence>
<protein>
    <recommendedName>
        <fullName evidence="4">Transcription factor</fullName>
    </recommendedName>
</protein>
<evidence type="ECO:0000256" key="1">
    <source>
        <dbReference type="SAM" id="MobiDB-lite"/>
    </source>
</evidence>
<name>A0A2G8SA82_9APHY</name>
<dbReference type="CDD" id="cd00043">
    <property type="entry name" value="CYCLIN_SF"/>
    <property type="match status" value="1"/>
</dbReference>
<proteinExistence type="predicted"/>
<organism evidence="2 3">
    <name type="scientific">Ganoderma sinense ZZ0214-1</name>
    <dbReference type="NCBI Taxonomy" id="1077348"/>
    <lineage>
        <taxon>Eukaryota</taxon>
        <taxon>Fungi</taxon>
        <taxon>Dikarya</taxon>
        <taxon>Basidiomycota</taxon>
        <taxon>Agaricomycotina</taxon>
        <taxon>Agaricomycetes</taxon>
        <taxon>Polyporales</taxon>
        <taxon>Polyporaceae</taxon>
        <taxon>Ganoderma</taxon>
    </lineage>
</organism>
<feature type="region of interest" description="Disordered" evidence="1">
    <location>
        <begin position="648"/>
        <end position="674"/>
    </location>
</feature>
<feature type="region of interest" description="Disordered" evidence="1">
    <location>
        <begin position="517"/>
        <end position="578"/>
    </location>
</feature>
<feature type="region of interest" description="Disordered" evidence="1">
    <location>
        <begin position="603"/>
        <end position="629"/>
    </location>
</feature>
<comment type="caution">
    <text evidence="2">The sequence shown here is derived from an EMBL/GenBank/DDBJ whole genome shotgun (WGS) entry which is preliminary data.</text>
</comment>
<dbReference type="OrthoDB" id="2527864at2759"/>
<dbReference type="STRING" id="1077348.A0A2G8SA82"/>
<dbReference type="EMBL" id="AYKW01000014">
    <property type="protein sequence ID" value="PIL30498.1"/>
    <property type="molecule type" value="Genomic_DNA"/>
</dbReference>
<keyword evidence="3" id="KW-1185">Reference proteome</keyword>
<evidence type="ECO:0008006" key="4">
    <source>
        <dbReference type="Google" id="ProtNLM"/>
    </source>
</evidence>
<feature type="compositionally biased region" description="Low complexity" evidence="1">
    <location>
        <begin position="381"/>
        <end position="393"/>
    </location>
</feature>
<evidence type="ECO:0000313" key="2">
    <source>
        <dbReference type="EMBL" id="PIL30498.1"/>
    </source>
</evidence>
<dbReference type="Proteomes" id="UP000230002">
    <property type="component" value="Unassembled WGS sequence"/>
</dbReference>
<reference evidence="2 3" key="1">
    <citation type="journal article" date="2015" name="Sci. Rep.">
        <title>Chromosome-level genome map provides insights into diverse defense mechanisms in the medicinal fungus Ganoderma sinense.</title>
        <authorList>
            <person name="Zhu Y."/>
            <person name="Xu J."/>
            <person name="Sun C."/>
            <person name="Zhou S."/>
            <person name="Xu H."/>
            <person name="Nelson D.R."/>
            <person name="Qian J."/>
            <person name="Song J."/>
            <person name="Luo H."/>
            <person name="Xiang L."/>
            <person name="Li Y."/>
            <person name="Xu Z."/>
            <person name="Ji A."/>
            <person name="Wang L."/>
            <person name="Lu S."/>
            <person name="Hayward A."/>
            <person name="Sun W."/>
            <person name="Li X."/>
            <person name="Schwartz D.C."/>
            <person name="Wang Y."/>
            <person name="Chen S."/>
        </authorList>
    </citation>
    <scope>NUCLEOTIDE SEQUENCE [LARGE SCALE GENOMIC DNA]</scope>
    <source>
        <strain evidence="2 3">ZZ0214-1</strain>
    </source>
</reference>
<sequence>MSGRCEECGASTVWDSDVGSAICLQCGTLADPTQSVLASHLETVDVSGRDFAPWVNVPGGSTLRGRNGWALSGQGKEGRDRKNTIAMHDFIRVLATRVSNPGLTPRAQGIFDQAMRLGKYRWGHKARLTAGAALAISLRESRKSDYLRDIAYLLNEPHTVLSRAFSKVVALLQLGLSTTDPAVHLPTLQTHLVSLLDGTGSVGPALPAQLVKVLFPLLPRLPSITDTASSLAGLLARTNAFTHLPTPPTACALLMLALEAELSASLPNAGAFAAALGTRLGAAKATVMLRYKEIYDLVEEWIREVPWLDAHERKPTKGREGKGRSKVAKRVVVARGLKDVVLFQEEIWRKRIQHDGRPLVQLDLDESDKGAVGSGDQWWDSSEAGSSNGSSRSMPVLGEDHMPPRKKAKTRHAKTVVDASQFLLNPLSAATSSPAPTSAVGSPDLLAHLLTADASFLPHAFSHVPSRLQLLASARGGTEPRHIADEELFTEDELEGLMRSPEEVEAVRTAMGWDLDDDEGVDARNDARNDWGGASALGNVGAGSSATKGEKRKRKLPDGGDGLDAGRGTKPRGSKKIDMEALARLLDPDADLDLATEDTVDTPAHGACEAAGPEDHDGEEGEEDWEEYEEGAYAADHHEDADVGYGAAEEEVVEEWRPLSPGGGGGLSEDWFEF</sequence>